<dbReference type="AlphaFoldDB" id="A0A6G9YSZ6"/>
<accession>A0A6G9YSZ6</accession>
<reference evidence="1 2" key="1">
    <citation type="journal article" date="2019" name="ACS Chem. Biol.">
        <title>Identification and Mobilization of a Cryptic Antibiotic Biosynthesis Gene Locus from a Human-Pathogenic Nocardia Isolate.</title>
        <authorList>
            <person name="Herisse M."/>
            <person name="Ishida K."/>
            <person name="Porter J.L."/>
            <person name="Howden B."/>
            <person name="Hertweck C."/>
            <person name="Stinear T.P."/>
            <person name="Pidot S.J."/>
        </authorList>
    </citation>
    <scope>NUCLEOTIDE SEQUENCE [LARGE SCALE GENOMIC DNA]</scope>
    <source>
        <strain evidence="1 2">AUSMDU00012717</strain>
    </source>
</reference>
<evidence type="ECO:0000313" key="1">
    <source>
        <dbReference type="EMBL" id="QIS16324.1"/>
    </source>
</evidence>
<gene>
    <name evidence="1" type="ORF">F5544_42580</name>
</gene>
<sequence length="48" mass="5210">MRSRLVPAFVAAVVLGLFAAASAYIRICTRAFRSAAAVHGPGSWYDRR</sequence>
<organism evidence="1 2">
    <name type="scientific">Nocardia arthritidis</name>
    <dbReference type="NCBI Taxonomy" id="228602"/>
    <lineage>
        <taxon>Bacteria</taxon>
        <taxon>Bacillati</taxon>
        <taxon>Actinomycetota</taxon>
        <taxon>Actinomycetes</taxon>
        <taxon>Mycobacteriales</taxon>
        <taxon>Nocardiaceae</taxon>
        <taxon>Nocardia</taxon>
    </lineage>
</organism>
<protein>
    <submittedName>
        <fullName evidence="1">Uncharacterized protein</fullName>
    </submittedName>
</protein>
<dbReference type="RefSeq" id="WP_167478425.1">
    <property type="nucleotide sequence ID" value="NZ_CP046172.1"/>
</dbReference>
<dbReference type="EMBL" id="CP046172">
    <property type="protein sequence ID" value="QIS16324.1"/>
    <property type="molecule type" value="Genomic_DNA"/>
</dbReference>
<evidence type="ECO:0000313" key="2">
    <source>
        <dbReference type="Proteomes" id="UP000503540"/>
    </source>
</evidence>
<dbReference type="KEGG" id="nah:F5544_42580"/>
<keyword evidence="2" id="KW-1185">Reference proteome</keyword>
<name>A0A6G9YSZ6_9NOCA</name>
<proteinExistence type="predicted"/>
<dbReference type="Proteomes" id="UP000503540">
    <property type="component" value="Chromosome"/>
</dbReference>